<feature type="compositionally biased region" description="Basic and acidic residues" evidence="1">
    <location>
        <begin position="1"/>
        <end position="11"/>
    </location>
</feature>
<gene>
    <name evidence="2" type="ORF">SDC9_199731</name>
</gene>
<dbReference type="EMBL" id="VSSQ01117834">
    <property type="protein sequence ID" value="MPN52077.1"/>
    <property type="molecule type" value="Genomic_DNA"/>
</dbReference>
<feature type="region of interest" description="Disordered" evidence="1">
    <location>
        <begin position="1"/>
        <end position="42"/>
    </location>
</feature>
<evidence type="ECO:0000313" key="2">
    <source>
        <dbReference type="EMBL" id="MPN52077.1"/>
    </source>
</evidence>
<sequence>MAGRVHADARARLGRSTSDFRKGTQHAIADQHRAEGKHVPRSHADQLRGCQFIGTVDLHVPVVKQSQHIQRRISGGICFDRRVHQNLSVADHHTHRIAR</sequence>
<evidence type="ECO:0000256" key="1">
    <source>
        <dbReference type="SAM" id="MobiDB-lite"/>
    </source>
</evidence>
<accession>A0A645ILD8</accession>
<feature type="compositionally biased region" description="Basic and acidic residues" evidence="1">
    <location>
        <begin position="29"/>
        <end position="42"/>
    </location>
</feature>
<dbReference type="AlphaFoldDB" id="A0A645ILD8"/>
<name>A0A645ILD8_9ZZZZ</name>
<proteinExistence type="predicted"/>
<comment type="caution">
    <text evidence="2">The sequence shown here is derived from an EMBL/GenBank/DDBJ whole genome shotgun (WGS) entry which is preliminary data.</text>
</comment>
<protein>
    <submittedName>
        <fullName evidence="2">Uncharacterized protein</fullName>
    </submittedName>
</protein>
<reference evidence="2" key="1">
    <citation type="submission" date="2019-08" db="EMBL/GenBank/DDBJ databases">
        <authorList>
            <person name="Kucharzyk K."/>
            <person name="Murdoch R.W."/>
            <person name="Higgins S."/>
            <person name="Loffler F."/>
        </authorList>
    </citation>
    <scope>NUCLEOTIDE SEQUENCE</scope>
</reference>
<organism evidence="2">
    <name type="scientific">bioreactor metagenome</name>
    <dbReference type="NCBI Taxonomy" id="1076179"/>
    <lineage>
        <taxon>unclassified sequences</taxon>
        <taxon>metagenomes</taxon>
        <taxon>ecological metagenomes</taxon>
    </lineage>
</organism>